<gene>
    <name evidence="1" type="ORF">Maut_00704</name>
    <name evidence="2" type="ORF">MTAT_16970</name>
</gene>
<evidence type="ECO:0000313" key="4">
    <source>
        <dbReference type="Proteomes" id="UP000322283"/>
    </source>
</evidence>
<accession>A0AAC9HGB3</accession>
<dbReference type="Proteomes" id="UP000094598">
    <property type="component" value="Chromosome"/>
</dbReference>
<dbReference type="EMBL" id="CP017019">
    <property type="protein sequence ID" value="AOQ23167.1"/>
    <property type="molecule type" value="Genomic_DNA"/>
</dbReference>
<dbReference type="EMBL" id="VCDX01000005">
    <property type="protein sequence ID" value="TYL12874.1"/>
    <property type="molecule type" value="Genomic_DNA"/>
</dbReference>
<dbReference type="RefSeq" id="WP_069588463.1">
    <property type="nucleotide sequence ID" value="NZ_CP017019.1"/>
</dbReference>
<sequence length="145" mass="17288">MTFKEKDFLTWNRIIYRKKTLSLPQIKILFLPQDHIFKERLREKEGIKMNEWLILDTGGHVYVSVKDMILKGNKGKRAVGVTADAVCVYGKPYDDEWSFFEDEDRSWPVETPEQIADFIESSKDIFTKEQQEDILRQRDTYWEGF</sequence>
<dbReference type="AlphaFoldDB" id="A0AAC9HGB3"/>
<protein>
    <submittedName>
        <fullName evidence="1">Uncharacterized protein</fullName>
    </submittedName>
</protein>
<name>A0AAC9HGB3_NEOTH</name>
<reference evidence="1 3" key="1">
    <citation type="submission" date="2016-08" db="EMBL/GenBank/DDBJ databases">
        <title>Moorella thermoacetica DSM 103132.</title>
        <authorList>
            <person name="Jendresen C.B."/>
            <person name="Redl S.M."/>
            <person name="Jensen T.O."/>
            <person name="Nielsen A.T."/>
        </authorList>
    </citation>
    <scope>NUCLEOTIDE SEQUENCE [LARGE SCALE GENOMIC DNA]</scope>
    <source>
        <strain evidence="1 3">DSM 103132</strain>
    </source>
</reference>
<evidence type="ECO:0000313" key="2">
    <source>
        <dbReference type="EMBL" id="TYL12874.1"/>
    </source>
</evidence>
<keyword evidence="4" id="KW-1185">Reference proteome</keyword>
<reference evidence="2 4" key="2">
    <citation type="submission" date="2019-05" db="EMBL/GenBank/DDBJ databases">
        <title>Genome sequence of Moorella thermoacetica ATCC 33924.</title>
        <authorList>
            <person name="Poehlein A."/>
            <person name="Bengelsdorf F.R."/>
            <person name="Duerre P."/>
            <person name="Daniel R."/>
        </authorList>
    </citation>
    <scope>NUCLEOTIDE SEQUENCE [LARGE SCALE GENOMIC DNA]</scope>
    <source>
        <strain evidence="2 4">ATCC 33924</strain>
    </source>
</reference>
<evidence type="ECO:0000313" key="1">
    <source>
        <dbReference type="EMBL" id="AOQ23167.1"/>
    </source>
</evidence>
<dbReference type="Proteomes" id="UP000322283">
    <property type="component" value="Unassembled WGS sequence"/>
</dbReference>
<organism evidence="1 3">
    <name type="scientific">Neomoorella thermoacetica</name>
    <name type="common">Clostridium thermoaceticum</name>
    <dbReference type="NCBI Taxonomy" id="1525"/>
    <lineage>
        <taxon>Bacteria</taxon>
        <taxon>Bacillati</taxon>
        <taxon>Bacillota</taxon>
        <taxon>Clostridia</taxon>
        <taxon>Neomoorellales</taxon>
        <taxon>Neomoorellaceae</taxon>
        <taxon>Neomoorella</taxon>
    </lineage>
</organism>
<proteinExistence type="predicted"/>
<evidence type="ECO:0000313" key="3">
    <source>
        <dbReference type="Proteomes" id="UP000094598"/>
    </source>
</evidence>